<evidence type="ECO:0000313" key="7">
    <source>
        <dbReference type="Proteomes" id="UP001165378"/>
    </source>
</evidence>
<name>A0AA41Q6C1_9ACTN</name>
<evidence type="ECO:0000259" key="5">
    <source>
        <dbReference type="Pfam" id="PF00496"/>
    </source>
</evidence>
<dbReference type="GO" id="GO:1904680">
    <property type="term" value="F:peptide transmembrane transporter activity"/>
    <property type="evidence" value="ECO:0007669"/>
    <property type="project" value="TreeGrafter"/>
</dbReference>
<dbReference type="InterPro" id="IPR030678">
    <property type="entry name" value="Peptide/Ni-bd"/>
</dbReference>
<evidence type="ECO:0000256" key="2">
    <source>
        <dbReference type="ARBA" id="ARBA00022448"/>
    </source>
</evidence>
<dbReference type="PIRSF" id="PIRSF002741">
    <property type="entry name" value="MppA"/>
    <property type="match status" value="1"/>
</dbReference>
<dbReference type="InterPro" id="IPR000914">
    <property type="entry name" value="SBP_5_dom"/>
</dbReference>
<dbReference type="GO" id="GO:0043190">
    <property type="term" value="C:ATP-binding cassette (ABC) transporter complex"/>
    <property type="evidence" value="ECO:0007669"/>
    <property type="project" value="InterPro"/>
</dbReference>
<dbReference type="SUPFAM" id="SSF53850">
    <property type="entry name" value="Periplasmic binding protein-like II"/>
    <property type="match status" value="1"/>
</dbReference>
<keyword evidence="3 4" id="KW-0732">Signal</keyword>
<evidence type="ECO:0000313" key="6">
    <source>
        <dbReference type="EMBL" id="MCF2531501.1"/>
    </source>
</evidence>
<dbReference type="Gene3D" id="3.40.190.10">
    <property type="entry name" value="Periplasmic binding protein-like II"/>
    <property type="match status" value="1"/>
</dbReference>
<dbReference type="PANTHER" id="PTHR30290">
    <property type="entry name" value="PERIPLASMIC BINDING COMPONENT OF ABC TRANSPORTER"/>
    <property type="match status" value="1"/>
</dbReference>
<keyword evidence="7" id="KW-1185">Reference proteome</keyword>
<dbReference type="PROSITE" id="PS51257">
    <property type="entry name" value="PROKAR_LIPOPROTEIN"/>
    <property type="match status" value="1"/>
</dbReference>
<dbReference type="AlphaFoldDB" id="A0AA41Q6C1"/>
<dbReference type="CDD" id="cd00995">
    <property type="entry name" value="PBP2_NikA_DppA_OppA_like"/>
    <property type="match status" value="1"/>
</dbReference>
<feature type="chain" id="PRO_5041456750" evidence="4">
    <location>
        <begin position="21"/>
        <end position="513"/>
    </location>
</feature>
<reference evidence="6" key="1">
    <citation type="submission" date="2022-01" db="EMBL/GenBank/DDBJ databases">
        <title>Genome-Based Taxonomic Classification of the Phylum Actinobacteria.</title>
        <authorList>
            <person name="Gao Y."/>
        </authorList>
    </citation>
    <scope>NUCLEOTIDE SEQUENCE</scope>
    <source>
        <strain evidence="6">KLBMP 8922</strain>
    </source>
</reference>
<dbReference type="Pfam" id="PF00496">
    <property type="entry name" value="SBP_bac_5"/>
    <property type="match status" value="1"/>
</dbReference>
<dbReference type="GO" id="GO:0015833">
    <property type="term" value="P:peptide transport"/>
    <property type="evidence" value="ECO:0007669"/>
    <property type="project" value="TreeGrafter"/>
</dbReference>
<evidence type="ECO:0000256" key="3">
    <source>
        <dbReference type="ARBA" id="ARBA00022729"/>
    </source>
</evidence>
<dbReference type="RefSeq" id="WP_235056150.1">
    <property type="nucleotide sequence ID" value="NZ_JAKFHA010000024.1"/>
</dbReference>
<comment type="caution">
    <text evidence="6">The sequence shown here is derived from an EMBL/GenBank/DDBJ whole genome shotgun (WGS) entry which is preliminary data.</text>
</comment>
<dbReference type="PANTHER" id="PTHR30290:SF9">
    <property type="entry name" value="OLIGOPEPTIDE-BINDING PROTEIN APPA"/>
    <property type="match status" value="1"/>
</dbReference>
<dbReference type="Proteomes" id="UP001165378">
    <property type="component" value="Unassembled WGS sequence"/>
</dbReference>
<organism evidence="6 7">
    <name type="scientific">Yinghuangia soli</name>
    <dbReference type="NCBI Taxonomy" id="2908204"/>
    <lineage>
        <taxon>Bacteria</taxon>
        <taxon>Bacillati</taxon>
        <taxon>Actinomycetota</taxon>
        <taxon>Actinomycetes</taxon>
        <taxon>Kitasatosporales</taxon>
        <taxon>Streptomycetaceae</taxon>
        <taxon>Yinghuangia</taxon>
    </lineage>
</organism>
<keyword evidence="2" id="KW-0813">Transport</keyword>
<dbReference type="GO" id="GO:0042597">
    <property type="term" value="C:periplasmic space"/>
    <property type="evidence" value="ECO:0007669"/>
    <property type="project" value="UniProtKB-ARBA"/>
</dbReference>
<dbReference type="EMBL" id="JAKFHA010000024">
    <property type="protein sequence ID" value="MCF2531501.1"/>
    <property type="molecule type" value="Genomic_DNA"/>
</dbReference>
<feature type="domain" description="Solute-binding protein family 5" evidence="5">
    <location>
        <begin position="77"/>
        <end position="431"/>
    </location>
</feature>
<gene>
    <name evidence="6" type="ORF">LZ495_30400</name>
</gene>
<evidence type="ECO:0000256" key="1">
    <source>
        <dbReference type="ARBA" id="ARBA00005695"/>
    </source>
</evidence>
<dbReference type="Gene3D" id="3.10.105.10">
    <property type="entry name" value="Dipeptide-binding Protein, Domain 3"/>
    <property type="match status" value="1"/>
</dbReference>
<proteinExistence type="inferred from homology"/>
<dbReference type="InterPro" id="IPR039424">
    <property type="entry name" value="SBP_5"/>
</dbReference>
<comment type="similarity">
    <text evidence="1">Belongs to the bacterial solute-binding protein 5 family.</text>
</comment>
<protein>
    <submittedName>
        <fullName evidence="6">ABC transporter substrate-binding protein</fullName>
    </submittedName>
</protein>
<evidence type="ECO:0000256" key="4">
    <source>
        <dbReference type="SAM" id="SignalP"/>
    </source>
</evidence>
<accession>A0AA41Q6C1</accession>
<feature type="signal peptide" evidence="4">
    <location>
        <begin position="1"/>
        <end position="20"/>
    </location>
</feature>
<sequence>MPRFAVLAVAGALSAVLALSGCGGDSSGGAAAPGTLRVDSASEPQDLDPLAYNTSTQLRLTYALYDTLLENRGGGQVGPQLADLPVVSADGRTYTFKLRAGVKFHQGQDLTSADVKFTYETIMNPKDPKAGSIWRSTLAAVAGVAAPDPLTVVFTLKTPYEPMAANFAIIPILSASTPYEPRATYATTENGSGPFRLAKWDRGRQISLTRNDAYFQGAPKLDQVVIATVKDETTRITNLVNGTTQISADLPPAQVPQVKGKNGIVVGEPPSSAIQMFIYPDLKDGATADVHFRKAMALALNRQKIVDDVFRGTAVPVNTGLPQGAPAFDAAVGQKYGGAPRIDEAKAELAQSSYKGEELALALSPESYTKDAATIIQQSLQAVGIKVRLEVQEENVYFGKLLTNNFGDLLLTTLPTGNNPNHSGYGIYADKSTTNFNKVADPKMQQLLDAAVGTTDPAAAKAGWSAVQQYDTETAYVVPVVTRHYLEAVSGQVKGHTTAANGSLGNLLQVTVS</sequence>